<gene>
    <name evidence="1" type="ORF">GCM10010389_04200</name>
</gene>
<name>A0A918QSF5_9ACTN</name>
<evidence type="ECO:0000313" key="2">
    <source>
        <dbReference type="Proteomes" id="UP000623010"/>
    </source>
</evidence>
<keyword evidence="2" id="KW-1185">Reference proteome</keyword>
<proteinExistence type="predicted"/>
<protein>
    <submittedName>
        <fullName evidence="1">Uncharacterized protein</fullName>
    </submittedName>
</protein>
<dbReference type="RefSeq" id="WP_190055509.1">
    <property type="nucleotide sequence ID" value="NZ_BMWH01000001.1"/>
</dbReference>
<dbReference type="EMBL" id="BMWH01000001">
    <property type="protein sequence ID" value="GGZ69944.1"/>
    <property type="molecule type" value="Genomic_DNA"/>
</dbReference>
<reference evidence="1" key="1">
    <citation type="journal article" date="2014" name="Int. J. Syst. Evol. Microbiol.">
        <title>Complete genome sequence of Corynebacterium casei LMG S-19264T (=DSM 44701T), isolated from a smear-ripened cheese.</title>
        <authorList>
            <consortium name="US DOE Joint Genome Institute (JGI-PGF)"/>
            <person name="Walter F."/>
            <person name="Albersmeier A."/>
            <person name="Kalinowski J."/>
            <person name="Ruckert C."/>
        </authorList>
    </citation>
    <scope>NUCLEOTIDE SEQUENCE</scope>
    <source>
        <strain evidence="1">JCM 5016</strain>
    </source>
</reference>
<dbReference type="Proteomes" id="UP000623010">
    <property type="component" value="Unassembled WGS sequence"/>
</dbReference>
<accession>A0A918QSF5</accession>
<comment type="caution">
    <text evidence="1">The sequence shown here is derived from an EMBL/GenBank/DDBJ whole genome shotgun (WGS) entry which is preliminary data.</text>
</comment>
<sequence length="98" mass="10835">MLRDGTGTPLRLLPWTTPEGRPCYLSTDDPNSRLSRLADTVEAELIESAQTILAAARTLLRQPALDERELRFASMRLTEALGDALRIAESRGARLAED</sequence>
<reference evidence="1" key="2">
    <citation type="submission" date="2020-09" db="EMBL/GenBank/DDBJ databases">
        <authorList>
            <person name="Sun Q."/>
            <person name="Ohkuma M."/>
        </authorList>
    </citation>
    <scope>NUCLEOTIDE SEQUENCE</scope>
    <source>
        <strain evidence="1">JCM 5016</strain>
    </source>
</reference>
<organism evidence="1 2">
    <name type="scientific">Streptomyces echinoruber</name>
    <dbReference type="NCBI Taxonomy" id="68898"/>
    <lineage>
        <taxon>Bacteria</taxon>
        <taxon>Bacillati</taxon>
        <taxon>Actinomycetota</taxon>
        <taxon>Actinomycetes</taxon>
        <taxon>Kitasatosporales</taxon>
        <taxon>Streptomycetaceae</taxon>
        <taxon>Streptomyces</taxon>
    </lineage>
</organism>
<dbReference type="AlphaFoldDB" id="A0A918QSF5"/>
<evidence type="ECO:0000313" key="1">
    <source>
        <dbReference type="EMBL" id="GGZ69944.1"/>
    </source>
</evidence>